<keyword evidence="3" id="KW-1185">Reference proteome</keyword>
<evidence type="ECO:0000313" key="2">
    <source>
        <dbReference type="EMBL" id="KAL0164040.1"/>
    </source>
</evidence>
<protein>
    <submittedName>
        <fullName evidence="2">Uncharacterized protein</fullName>
    </submittedName>
</protein>
<accession>A0ABD0NRD5</accession>
<reference evidence="2 3" key="1">
    <citation type="submission" date="2024-05" db="EMBL/GenBank/DDBJ databases">
        <title>Genome sequencing and assembly of Indian major carp, Cirrhinus mrigala (Hamilton, 1822).</title>
        <authorList>
            <person name="Mohindra V."/>
            <person name="Chowdhury L.M."/>
            <person name="Lal K."/>
            <person name="Jena J.K."/>
        </authorList>
    </citation>
    <scope>NUCLEOTIDE SEQUENCE [LARGE SCALE GENOMIC DNA]</scope>
    <source>
        <strain evidence="2">CM1030</strain>
        <tissue evidence="2">Blood</tissue>
    </source>
</reference>
<dbReference type="EMBL" id="JAMKFB020000020">
    <property type="protein sequence ID" value="KAL0164040.1"/>
    <property type="molecule type" value="Genomic_DNA"/>
</dbReference>
<sequence>DSVYHGLGKASEVYRIPSRWVPGGAHPLRKKVLPQGNLPRSGSRMEHEVGKPGLGGPIRCNQQNLLFVLDVPAERLPLAMLRGAERV</sequence>
<name>A0ABD0NRD5_CIRMR</name>
<comment type="caution">
    <text evidence="2">The sequence shown here is derived from an EMBL/GenBank/DDBJ whole genome shotgun (WGS) entry which is preliminary data.</text>
</comment>
<dbReference type="Proteomes" id="UP001529510">
    <property type="component" value="Unassembled WGS sequence"/>
</dbReference>
<proteinExistence type="predicted"/>
<feature type="region of interest" description="Disordered" evidence="1">
    <location>
        <begin position="27"/>
        <end position="55"/>
    </location>
</feature>
<evidence type="ECO:0000256" key="1">
    <source>
        <dbReference type="SAM" id="MobiDB-lite"/>
    </source>
</evidence>
<feature type="non-terminal residue" evidence="2">
    <location>
        <position position="87"/>
    </location>
</feature>
<feature type="non-terminal residue" evidence="2">
    <location>
        <position position="1"/>
    </location>
</feature>
<dbReference type="AlphaFoldDB" id="A0ABD0NRD5"/>
<gene>
    <name evidence="2" type="ORF">M9458_039793</name>
</gene>
<evidence type="ECO:0000313" key="3">
    <source>
        <dbReference type="Proteomes" id="UP001529510"/>
    </source>
</evidence>
<organism evidence="2 3">
    <name type="scientific">Cirrhinus mrigala</name>
    <name type="common">Mrigala</name>
    <dbReference type="NCBI Taxonomy" id="683832"/>
    <lineage>
        <taxon>Eukaryota</taxon>
        <taxon>Metazoa</taxon>
        <taxon>Chordata</taxon>
        <taxon>Craniata</taxon>
        <taxon>Vertebrata</taxon>
        <taxon>Euteleostomi</taxon>
        <taxon>Actinopterygii</taxon>
        <taxon>Neopterygii</taxon>
        <taxon>Teleostei</taxon>
        <taxon>Ostariophysi</taxon>
        <taxon>Cypriniformes</taxon>
        <taxon>Cyprinidae</taxon>
        <taxon>Labeoninae</taxon>
        <taxon>Labeonini</taxon>
        <taxon>Cirrhinus</taxon>
    </lineage>
</organism>